<dbReference type="OrthoDB" id="9810636at2"/>
<evidence type="ECO:0000313" key="3">
    <source>
        <dbReference type="Proteomes" id="UP000199664"/>
    </source>
</evidence>
<dbReference type="AlphaFoldDB" id="A0A1H7ZZ14"/>
<evidence type="ECO:0000313" key="2">
    <source>
        <dbReference type="EMBL" id="SEM62828.1"/>
    </source>
</evidence>
<evidence type="ECO:0008006" key="4">
    <source>
        <dbReference type="Google" id="ProtNLM"/>
    </source>
</evidence>
<proteinExistence type="predicted"/>
<sequence>MRPLSLLSTLAMSALLSSLPALAHDHAVLRGRLVFADYEKPVVRVLDLDSGEVTHSFDVPKANPGFATAQGGRFVVIKTGDDAGTLRFLDTGLTIESHGDHNDIEKGPVKLIDLVLTGQKPAHVISGHGQLALFYDGIRPWDGQSTAKAVLVAINDLSKDKPALTEWPSPGPQHGIVVPLGEGRWLMSVPNPVYVKGEDRSASSRPDGFEILDRTKGGWTRLASFNDPAKPDASCKLYHGHAAADGRHVFGCAEGEGGGMLVLSQAGAKFSAHKLAYPDERRISAIKAKAGARFMVANYGKTSPYDGLLRVDPTAKSLTTADVLPVPGGQSACQFELSANGRRLANLTPDGKLRVYDVAAWKELASFDAVPAFDCQYGAKTPTPSLAVVGGSAYVSDPTNGRIREYNLETLKQALDLPVEGMPATLAGSDAG</sequence>
<reference evidence="3" key="1">
    <citation type="submission" date="2016-10" db="EMBL/GenBank/DDBJ databases">
        <authorList>
            <person name="Varghese N."/>
            <person name="Submissions S."/>
        </authorList>
    </citation>
    <scope>NUCLEOTIDE SEQUENCE [LARGE SCALE GENOMIC DNA]</scope>
    <source>
        <strain evidence="3">LMG 26383,CCUG 61248,R- 45681</strain>
    </source>
</reference>
<dbReference type="InterPro" id="IPR011044">
    <property type="entry name" value="Quino_amine_DH_bsu"/>
</dbReference>
<feature type="signal peptide" evidence="1">
    <location>
        <begin position="1"/>
        <end position="23"/>
    </location>
</feature>
<dbReference type="SUPFAM" id="SSF50969">
    <property type="entry name" value="YVTN repeat-like/Quinoprotein amine dehydrogenase"/>
    <property type="match status" value="1"/>
</dbReference>
<name>A0A1H7ZZ14_9HYPH</name>
<accession>A0A1H7ZZ14</accession>
<dbReference type="EMBL" id="FOAN01000016">
    <property type="protein sequence ID" value="SEM62828.1"/>
    <property type="molecule type" value="Genomic_DNA"/>
</dbReference>
<feature type="chain" id="PRO_5011468578" description="DNA-binding beta-propeller fold protein YncE" evidence="1">
    <location>
        <begin position="24"/>
        <end position="432"/>
    </location>
</feature>
<evidence type="ECO:0000256" key="1">
    <source>
        <dbReference type="SAM" id="SignalP"/>
    </source>
</evidence>
<protein>
    <recommendedName>
        <fullName evidence="4">DNA-binding beta-propeller fold protein YncE</fullName>
    </recommendedName>
</protein>
<dbReference type="RefSeq" id="WP_091842865.1">
    <property type="nucleotide sequence ID" value="NZ_FOAN01000016.1"/>
</dbReference>
<keyword evidence="1" id="KW-0732">Signal</keyword>
<keyword evidence="3" id="KW-1185">Reference proteome</keyword>
<gene>
    <name evidence="2" type="ORF">SAMN04515666_11645</name>
</gene>
<dbReference type="STRING" id="1036779.SAMN04515666_11645"/>
<dbReference type="Proteomes" id="UP000199664">
    <property type="component" value="Unassembled WGS sequence"/>
</dbReference>
<organism evidence="2 3">
    <name type="scientific">Bosea lupini</name>
    <dbReference type="NCBI Taxonomy" id="1036779"/>
    <lineage>
        <taxon>Bacteria</taxon>
        <taxon>Pseudomonadati</taxon>
        <taxon>Pseudomonadota</taxon>
        <taxon>Alphaproteobacteria</taxon>
        <taxon>Hyphomicrobiales</taxon>
        <taxon>Boseaceae</taxon>
        <taxon>Bosea</taxon>
    </lineage>
</organism>